<reference evidence="2 3" key="1">
    <citation type="journal article" date="2020" name="Microb. Genom.">
        <title>Genetic diversity of clinical and environmental Mucorales isolates obtained from an investigation of mucormycosis cases among solid organ transplant recipients.</title>
        <authorList>
            <person name="Nguyen M.H."/>
            <person name="Kaul D."/>
            <person name="Muto C."/>
            <person name="Cheng S.J."/>
            <person name="Richter R.A."/>
            <person name="Bruno V.M."/>
            <person name="Liu G."/>
            <person name="Beyhan S."/>
            <person name="Sundermann A.J."/>
            <person name="Mounaud S."/>
            <person name="Pasculle A.W."/>
            <person name="Nierman W.C."/>
            <person name="Driscoll E."/>
            <person name="Cumbie R."/>
            <person name="Clancy C.J."/>
            <person name="Dupont C.L."/>
        </authorList>
    </citation>
    <scope>NUCLEOTIDE SEQUENCE [LARGE SCALE GENOMIC DNA]</scope>
    <source>
        <strain evidence="2 3">GL24</strain>
    </source>
</reference>
<comment type="caution">
    <text evidence="2">The sequence shown here is derived from an EMBL/GenBank/DDBJ whole genome shotgun (WGS) entry which is preliminary data.</text>
</comment>
<gene>
    <name evidence="2" type="ORF">G6F50_018445</name>
</gene>
<protein>
    <submittedName>
        <fullName evidence="2">Uncharacterized protein</fullName>
    </submittedName>
</protein>
<evidence type="ECO:0000313" key="3">
    <source>
        <dbReference type="Proteomes" id="UP000740926"/>
    </source>
</evidence>
<feature type="compositionally biased region" description="Polar residues" evidence="1">
    <location>
        <begin position="1"/>
        <end position="37"/>
    </location>
</feature>
<dbReference type="AlphaFoldDB" id="A0A9P7BYW1"/>
<feature type="region of interest" description="Disordered" evidence="1">
    <location>
        <begin position="1"/>
        <end position="73"/>
    </location>
</feature>
<dbReference type="Proteomes" id="UP000740926">
    <property type="component" value="Unassembled WGS sequence"/>
</dbReference>
<keyword evidence="3" id="KW-1185">Reference proteome</keyword>
<sequence length="89" mass="8887">MSRRSASLASGCASSQLRPRSACTMSGNGTVPNSSDMTAVPAAGPASCNSPPTYPVTSADAELPRNGTVRSAPHHCLASATPAASRFPA</sequence>
<name>A0A9P7BYW1_9FUNG</name>
<evidence type="ECO:0000256" key="1">
    <source>
        <dbReference type="SAM" id="MobiDB-lite"/>
    </source>
</evidence>
<dbReference type="EMBL" id="JAANIU010018199">
    <property type="protein sequence ID" value="KAG1525640.1"/>
    <property type="molecule type" value="Genomic_DNA"/>
</dbReference>
<accession>A0A9P7BYW1</accession>
<organism evidence="2 3">
    <name type="scientific">Rhizopus delemar</name>
    <dbReference type="NCBI Taxonomy" id="936053"/>
    <lineage>
        <taxon>Eukaryota</taxon>
        <taxon>Fungi</taxon>
        <taxon>Fungi incertae sedis</taxon>
        <taxon>Mucoromycota</taxon>
        <taxon>Mucoromycotina</taxon>
        <taxon>Mucoromycetes</taxon>
        <taxon>Mucorales</taxon>
        <taxon>Mucorineae</taxon>
        <taxon>Rhizopodaceae</taxon>
        <taxon>Rhizopus</taxon>
    </lineage>
</organism>
<evidence type="ECO:0000313" key="2">
    <source>
        <dbReference type="EMBL" id="KAG1525640.1"/>
    </source>
</evidence>
<proteinExistence type="predicted"/>